<comment type="caution">
    <text evidence="1">The sequence shown here is derived from an EMBL/GenBank/DDBJ whole genome shotgun (WGS) entry which is preliminary data.</text>
</comment>
<sequence>MTGEYAGNTFSGISANDASALESMRRFSYTGLTRSRQRRFRVHCHLGHTRFCTNGNRARKIVQLVPRGTYFSVFFSHDMLVQFHVDLRKPVTTLLQRKISFLDASQKYDTKNGVPTGRANRWRTMNTMIWIFHLQATQVQTFSRGSPGGQRQTAVVWILNDIQRHRAARHDVDG</sequence>
<protein>
    <submittedName>
        <fullName evidence="1">Uncharacterized protein</fullName>
    </submittedName>
</protein>
<evidence type="ECO:0000313" key="1">
    <source>
        <dbReference type="EMBL" id="EYB98502.1"/>
    </source>
</evidence>
<gene>
    <name evidence="1" type="primary">Acey_s0131.g1664</name>
    <name evidence="1" type="ORF">Y032_0131g1664</name>
</gene>
<name>A0A016T758_9BILA</name>
<keyword evidence="2" id="KW-1185">Reference proteome</keyword>
<evidence type="ECO:0000313" key="2">
    <source>
        <dbReference type="Proteomes" id="UP000024635"/>
    </source>
</evidence>
<accession>A0A016T758</accession>
<proteinExistence type="predicted"/>
<organism evidence="1 2">
    <name type="scientific">Ancylostoma ceylanicum</name>
    <dbReference type="NCBI Taxonomy" id="53326"/>
    <lineage>
        <taxon>Eukaryota</taxon>
        <taxon>Metazoa</taxon>
        <taxon>Ecdysozoa</taxon>
        <taxon>Nematoda</taxon>
        <taxon>Chromadorea</taxon>
        <taxon>Rhabditida</taxon>
        <taxon>Rhabditina</taxon>
        <taxon>Rhabditomorpha</taxon>
        <taxon>Strongyloidea</taxon>
        <taxon>Ancylostomatidae</taxon>
        <taxon>Ancylostomatinae</taxon>
        <taxon>Ancylostoma</taxon>
    </lineage>
</organism>
<dbReference type="AlphaFoldDB" id="A0A016T758"/>
<reference evidence="2" key="1">
    <citation type="journal article" date="2015" name="Nat. Genet.">
        <title>The genome and transcriptome of the zoonotic hookworm Ancylostoma ceylanicum identify infection-specific gene families.</title>
        <authorList>
            <person name="Schwarz E.M."/>
            <person name="Hu Y."/>
            <person name="Antoshechkin I."/>
            <person name="Miller M.M."/>
            <person name="Sternberg P.W."/>
            <person name="Aroian R.V."/>
        </authorList>
    </citation>
    <scope>NUCLEOTIDE SEQUENCE</scope>
    <source>
        <strain evidence="2">HY135</strain>
    </source>
</reference>
<dbReference type="Proteomes" id="UP000024635">
    <property type="component" value="Unassembled WGS sequence"/>
</dbReference>
<dbReference type="EMBL" id="JARK01001467">
    <property type="protein sequence ID" value="EYB98502.1"/>
    <property type="molecule type" value="Genomic_DNA"/>
</dbReference>